<dbReference type="InterPro" id="IPR036929">
    <property type="entry name" value="DsbDN_sf"/>
</dbReference>
<evidence type="ECO:0000256" key="8">
    <source>
        <dbReference type="SAM" id="SignalP"/>
    </source>
</evidence>
<dbReference type="NCBIfam" id="NF001419">
    <property type="entry name" value="PRK00293.1"/>
    <property type="match status" value="1"/>
</dbReference>
<keyword evidence="5 7" id="KW-1133">Transmembrane helix</keyword>
<keyword evidence="3 7" id="KW-0812">Transmembrane</keyword>
<evidence type="ECO:0000256" key="4">
    <source>
        <dbReference type="ARBA" id="ARBA00022748"/>
    </source>
</evidence>
<keyword evidence="11" id="KW-1185">Reference proteome</keyword>
<keyword evidence="8" id="KW-0732">Signal</keyword>
<dbReference type="EMBL" id="JADFFK010000017">
    <property type="protein sequence ID" value="MBE9639250.1"/>
    <property type="molecule type" value="Genomic_DNA"/>
</dbReference>
<accession>A0ABR9X6L9</accession>
<dbReference type="Pfam" id="PF11412">
    <property type="entry name" value="DsbD_N"/>
    <property type="match status" value="1"/>
</dbReference>
<feature type="transmembrane region" description="Helical" evidence="7">
    <location>
        <begin position="414"/>
        <end position="432"/>
    </location>
</feature>
<gene>
    <name evidence="10" type="primary">dsbD</name>
    <name evidence="10" type="ORF">IQ782_20550</name>
</gene>
<dbReference type="InterPro" id="IPR013766">
    <property type="entry name" value="Thioredoxin_domain"/>
</dbReference>
<feature type="transmembrane region" description="Helical" evidence="7">
    <location>
        <begin position="236"/>
        <end position="260"/>
    </location>
</feature>
<comment type="subcellular location">
    <subcellularLocation>
        <location evidence="1">Cell membrane</location>
        <topology evidence="1">Multi-pass membrane protein</topology>
    </subcellularLocation>
</comment>
<name>A0ABR9X6L9_9RHOB</name>
<keyword evidence="10" id="KW-0560">Oxidoreductase</keyword>
<sequence>MGRSPLFRLTAFLCLLGAIVPGVSFASAPGALEPSAAFDLSISQGAEDTLVLNWKVAEGYYLYRSRFAAKTQVGRSLPLNLPDGEPYDDPNFGDEQIFREDVSIAIAPVVQPLTLTWQGCQQDGICYAPQTATLTAQGTLEWPQPPIAKDRLGFLQAQATPETVARSAPVSTGITVSEETGLIESLASRGGSAFAILAFFGFGLLLAFTPCVLPMLPILTGMLAGQGAPIRARRGLVLTGTYVLAMASAFGLLGVVAAWSGANLQVALQSPAAIGLVSALFCLLALSMFGAFELQMPAALQARLGRARRRDGSVGAAAVLGLTSALIIGPCVTAPLAGALLYIAQTGDVALGATALFALGLGQGMPLLAVGMFGPRILPRSGAWMKVTKRVFGVVFLGFAIWLAGRVLPGQIILTLWAALLIGTGVAVWTAACMPAMLYRSATFTLSILLVVTGILEGVGAALGGSDPTRPLAPLRVAADVVTRSSEVNFSTVTSAAELKRTLSEDGKRPALVYVTAEWCVTCRVIERGPLSDPGVIAELVEMNSVKFDVTEMTPSARDTLRELAVAGPPTMLFLDASRTEVASSRLVGDIDSAELLRSLRIVGQ</sequence>
<evidence type="ECO:0000313" key="11">
    <source>
        <dbReference type="Proteomes" id="UP000607796"/>
    </source>
</evidence>
<evidence type="ECO:0000313" key="10">
    <source>
        <dbReference type="EMBL" id="MBE9639250.1"/>
    </source>
</evidence>
<feature type="transmembrane region" description="Helical" evidence="7">
    <location>
        <begin position="391"/>
        <end position="408"/>
    </location>
</feature>
<evidence type="ECO:0000256" key="5">
    <source>
        <dbReference type="ARBA" id="ARBA00022989"/>
    </source>
</evidence>
<evidence type="ECO:0000256" key="3">
    <source>
        <dbReference type="ARBA" id="ARBA00022692"/>
    </source>
</evidence>
<dbReference type="SUPFAM" id="SSF52833">
    <property type="entry name" value="Thioredoxin-like"/>
    <property type="match status" value="1"/>
</dbReference>
<dbReference type="PANTHER" id="PTHR32234:SF0">
    <property type="entry name" value="THIOL:DISULFIDE INTERCHANGE PROTEIN DSBD"/>
    <property type="match status" value="1"/>
</dbReference>
<feature type="signal peptide" evidence="8">
    <location>
        <begin position="1"/>
        <end position="26"/>
    </location>
</feature>
<dbReference type="Pfam" id="PF02683">
    <property type="entry name" value="DsbD_TM"/>
    <property type="match status" value="1"/>
</dbReference>
<feature type="transmembrane region" description="Helical" evidence="7">
    <location>
        <begin position="194"/>
        <end position="224"/>
    </location>
</feature>
<evidence type="ECO:0000256" key="6">
    <source>
        <dbReference type="ARBA" id="ARBA00023136"/>
    </source>
</evidence>
<comment type="caution">
    <text evidence="10">The sequence shown here is derived from an EMBL/GenBank/DDBJ whole genome shotgun (WGS) entry which is preliminary data.</text>
</comment>
<evidence type="ECO:0000259" key="9">
    <source>
        <dbReference type="PROSITE" id="PS51352"/>
    </source>
</evidence>
<feature type="domain" description="Thioredoxin" evidence="9">
    <location>
        <begin position="466"/>
        <end position="605"/>
    </location>
</feature>
<evidence type="ECO:0000256" key="2">
    <source>
        <dbReference type="ARBA" id="ARBA00022475"/>
    </source>
</evidence>
<dbReference type="InterPro" id="IPR036249">
    <property type="entry name" value="Thioredoxin-like_sf"/>
</dbReference>
<keyword evidence="2" id="KW-1003">Cell membrane</keyword>
<evidence type="ECO:0000256" key="1">
    <source>
        <dbReference type="ARBA" id="ARBA00004651"/>
    </source>
</evidence>
<feature type="transmembrane region" description="Helical" evidence="7">
    <location>
        <begin position="313"/>
        <end position="343"/>
    </location>
</feature>
<feature type="transmembrane region" description="Helical" evidence="7">
    <location>
        <begin position="444"/>
        <end position="464"/>
    </location>
</feature>
<keyword evidence="6 7" id="KW-0472">Membrane</keyword>
<keyword evidence="4" id="KW-0201">Cytochrome c-type biogenesis</keyword>
<dbReference type="InterPro" id="IPR003834">
    <property type="entry name" value="Cyt_c_assmbl_TM_dom"/>
</dbReference>
<protein>
    <submittedName>
        <fullName evidence="10">Protein-disulfide reductase DsbD</fullName>
        <ecNumber evidence="10">1.8.1.8</ecNumber>
    </submittedName>
</protein>
<evidence type="ECO:0000256" key="7">
    <source>
        <dbReference type="SAM" id="Phobius"/>
    </source>
</evidence>
<dbReference type="SUPFAM" id="SSF74863">
    <property type="entry name" value="Thiol:disulfide interchange protein DsbD, N-terminal domain (DsbD-alpha)"/>
    <property type="match status" value="1"/>
</dbReference>
<feature type="transmembrane region" description="Helical" evidence="7">
    <location>
        <begin position="272"/>
        <end position="292"/>
    </location>
</feature>
<dbReference type="EC" id="1.8.1.8" evidence="10"/>
<dbReference type="RefSeq" id="WP_194136535.1">
    <property type="nucleotide sequence ID" value="NZ_JADFFK010000017.1"/>
</dbReference>
<organism evidence="10 11">
    <name type="scientific">Salipiger mangrovisoli</name>
    <dbReference type="NCBI Taxonomy" id="2865933"/>
    <lineage>
        <taxon>Bacteria</taxon>
        <taxon>Pseudomonadati</taxon>
        <taxon>Pseudomonadota</taxon>
        <taxon>Alphaproteobacteria</taxon>
        <taxon>Rhodobacterales</taxon>
        <taxon>Roseobacteraceae</taxon>
        <taxon>Salipiger</taxon>
    </lineage>
</organism>
<reference evidence="10 11" key="1">
    <citation type="journal article" date="2021" name="Int. J. Syst. Evol. Microbiol.">
        <title>Salipiger mangrovisoli sp. nov., isolated from mangrove soil and the proposal for the reclassification of Paraphaeobacter pallidus as Salipiger pallidus comb. nov.</title>
        <authorList>
            <person name="Du J."/>
            <person name="Liu Y."/>
            <person name="Pei T."/>
            <person name="Deng M.R."/>
            <person name="Zhu H."/>
        </authorList>
    </citation>
    <scope>NUCLEOTIDE SEQUENCE [LARGE SCALE GENOMIC DNA]</scope>
    <source>
        <strain evidence="10 11">6D45A</strain>
    </source>
</reference>
<dbReference type="PROSITE" id="PS51352">
    <property type="entry name" value="THIOREDOXIN_2"/>
    <property type="match status" value="1"/>
</dbReference>
<dbReference type="InterPro" id="IPR028250">
    <property type="entry name" value="DsbDN"/>
</dbReference>
<dbReference type="Proteomes" id="UP000607796">
    <property type="component" value="Unassembled WGS sequence"/>
</dbReference>
<dbReference type="Gene3D" id="2.60.40.1250">
    <property type="entry name" value="Thiol:disulfide interchange protein DsbD, N-terminal domain"/>
    <property type="match status" value="1"/>
</dbReference>
<feature type="chain" id="PRO_5047485569" evidence="8">
    <location>
        <begin position="27"/>
        <end position="605"/>
    </location>
</feature>
<dbReference type="Gene3D" id="3.40.30.10">
    <property type="entry name" value="Glutaredoxin"/>
    <property type="match status" value="1"/>
</dbReference>
<feature type="transmembrane region" description="Helical" evidence="7">
    <location>
        <begin position="349"/>
        <end position="370"/>
    </location>
</feature>
<dbReference type="PANTHER" id="PTHR32234">
    <property type="entry name" value="THIOL:DISULFIDE INTERCHANGE PROTEIN DSBD"/>
    <property type="match status" value="1"/>
</dbReference>
<proteinExistence type="predicted"/>
<dbReference type="GO" id="GO:0047134">
    <property type="term" value="F:protein-disulfide reductase [NAD(P)H] activity"/>
    <property type="evidence" value="ECO:0007669"/>
    <property type="project" value="UniProtKB-EC"/>
</dbReference>